<reference evidence="11" key="1">
    <citation type="journal article" date="2019" name="Int. J. Syst. Evol. Microbiol.">
        <title>The Global Catalogue of Microorganisms (GCM) 10K type strain sequencing project: providing services to taxonomists for standard genome sequencing and annotation.</title>
        <authorList>
            <consortium name="The Broad Institute Genomics Platform"/>
            <consortium name="The Broad Institute Genome Sequencing Center for Infectious Disease"/>
            <person name="Wu L."/>
            <person name="Ma J."/>
        </authorList>
    </citation>
    <scope>NUCLEOTIDE SEQUENCE [LARGE SCALE GENOMIC DNA]</scope>
    <source>
        <strain evidence="11">JCM 17441</strain>
    </source>
</reference>
<keyword evidence="3" id="KW-0547">Nucleotide-binding</keyword>
<dbReference type="PRINTS" id="PR00320">
    <property type="entry name" value="GPROTEINBRPT"/>
</dbReference>
<feature type="repeat" description="WD" evidence="7">
    <location>
        <begin position="578"/>
        <end position="619"/>
    </location>
</feature>
<feature type="repeat" description="WD" evidence="7">
    <location>
        <begin position="713"/>
        <end position="754"/>
    </location>
</feature>
<feature type="repeat" description="WD" evidence="7">
    <location>
        <begin position="758"/>
        <end position="799"/>
    </location>
</feature>
<dbReference type="SUPFAM" id="SSF50978">
    <property type="entry name" value="WD40 repeat-like"/>
    <property type="match status" value="1"/>
</dbReference>
<keyword evidence="4" id="KW-0833">Ubl conjugation pathway</keyword>
<feature type="transmembrane region" description="Helical" evidence="9">
    <location>
        <begin position="501"/>
        <end position="523"/>
    </location>
</feature>
<dbReference type="PANTHER" id="PTHR15622">
    <property type="entry name" value="WD40 REPEAT PROTEIN"/>
    <property type="match status" value="1"/>
</dbReference>
<feature type="repeat" description="WD" evidence="7">
    <location>
        <begin position="623"/>
        <end position="664"/>
    </location>
</feature>
<dbReference type="SMART" id="SM00320">
    <property type="entry name" value="WD40"/>
    <property type="match status" value="7"/>
</dbReference>
<evidence type="ECO:0000256" key="1">
    <source>
        <dbReference type="ARBA" id="ARBA00022574"/>
    </source>
</evidence>
<evidence type="ECO:0000313" key="11">
    <source>
        <dbReference type="Proteomes" id="UP001500620"/>
    </source>
</evidence>
<dbReference type="InterPro" id="IPR013126">
    <property type="entry name" value="Hsp_70_fam"/>
</dbReference>
<evidence type="ECO:0000256" key="4">
    <source>
        <dbReference type="ARBA" id="ARBA00022786"/>
    </source>
</evidence>
<comment type="caution">
    <text evidence="10">The sequence shown here is derived from an EMBL/GenBank/DDBJ whole genome shotgun (WGS) entry which is preliminary data.</text>
</comment>
<feature type="repeat" description="WD" evidence="7">
    <location>
        <begin position="533"/>
        <end position="574"/>
    </location>
</feature>
<dbReference type="PANTHER" id="PTHR15622:SF2">
    <property type="entry name" value="U4_U6 SMALL NUCLEAR RIBONUCLEOPROTEIN PRP4"/>
    <property type="match status" value="1"/>
</dbReference>
<dbReference type="Gene3D" id="2.130.10.10">
    <property type="entry name" value="YVTN repeat-like/Quinoprotein amine dehydrogenase"/>
    <property type="match status" value="3"/>
</dbReference>
<organism evidence="10 11">
    <name type="scientific">Dactylosporangium darangshiense</name>
    <dbReference type="NCBI Taxonomy" id="579108"/>
    <lineage>
        <taxon>Bacteria</taxon>
        <taxon>Bacillati</taxon>
        <taxon>Actinomycetota</taxon>
        <taxon>Actinomycetes</taxon>
        <taxon>Micromonosporales</taxon>
        <taxon>Micromonosporaceae</taxon>
        <taxon>Dactylosporangium</taxon>
    </lineage>
</organism>
<dbReference type="InterPro" id="IPR020472">
    <property type="entry name" value="WD40_PAC1"/>
</dbReference>
<dbReference type="InterPro" id="IPR051983">
    <property type="entry name" value="WSB_SOCS-box_domain"/>
</dbReference>
<evidence type="ECO:0000313" key="10">
    <source>
        <dbReference type="EMBL" id="GAA4256202.1"/>
    </source>
</evidence>
<dbReference type="Gene3D" id="3.30.420.40">
    <property type="match status" value="2"/>
</dbReference>
<evidence type="ECO:0000256" key="2">
    <source>
        <dbReference type="ARBA" id="ARBA00022737"/>
    </source>
</evidence>
<name>A0ABP8DHM9_9ACTN</name>
<evidence type="ECO:0000256" key="3">
    <source>
        <dbReference type="ARBA" id="ARBA00022741"/>
    </source>
</evidence>
<dbReference type="PROSITE" id="PS50294">
    <property type="entry name" value="WD_REPEATS_REGION"/>
    <property type="match status" value="6"/>
</dbReference>
<evidence type="ECO:0000256" key="8">
    <source>
        <dbReference type="SAM" id="MobiDB-lite"/>
    </source>
</evidence>
<dbReference type="InterPro" id="IPR043129">
    <property type="entry name" value="ATPase_NBD"/>
</dbReference>
<dbReference type="SUPFAM" id="SSF53067">
    <property type="entry name" value="Actin-like ATPase domain"/>
    <property type="match status" value="2"/>
</dbReference>
<keyword evidence="2" id="KW-0677">Repeat</keyword>
<dbReference type="InterPro" id="IPR001680">
    <property type="entry name" value="WD40_rpt"/>
</dbReference>
<feature type="region of interest" description="Disordered" evidence="8">
    <location>
        <begin position="378"/>
        <end position="397"/>
    </location>
</feature>
<dbReference type="InterPro" id="IPR019775">
    <property type="entry name" value="WD40_repeat_CS"/>
</dbReference>
<evidence type="ECO:0000256" key="5">
    <source>
        <dbReference type="ARBA" id="ARBA00022840"/>
    </source>
</evidence>
<dbReference type="PROSITE" id="PS00678">
    <property type="entry name" value="WD_REPEATS_1"/>
    <property type="match status" value="5"/>
</dbReference>
<dbReference type="PRINTS" id="PR00301">
    <property type="entry name" value="HEATSHOCK70"/>
</dbReference>
<protein>
    <submittedName>
        <fullName evidence="10">Uncharacterized protein</fullName>
    </submittedName>
</protein>
<keyword evidence="11" id="KW-1185">Reference proteome</keyword>
<keyword evidence="9" id="KW-0472">Membrane</keyword>
<keyword evidence="1 7" id="KW-0853">WD repeat</keyword>
<dbReference type="EMBL" id="BAABAT010000023">
    <property type="protein sequence ID" value="GAA4256202.1"/>
    <property type="molecule type" value="Genomic_DNA"/>
</dbReference>
<dbReference type="CDD" id="cd00200">
    <property type="entry name" value="WD40"/>
    <property type="match status" value="1"/>
</dbReference>
<dbReference type="InterPro" id="IPR015943">
    <property type="entry name" value="WD40/YVTN_repeat-like_dom_sf"/>
</dbReference>
<keyword evidence="9" id="KW-0812">Transmembrane</keyword>
<keyword evidence="6" id="KW-0143">Chaperone</keyword>
<evidence type="ECO:0000256" key="6">
    <source>
        <dbReference type="ARBA" id="ARBA00023186"/>
    </source>
</evidence>
<dbReference type="RefSeq" id="WP_345133223.1">
    <property type="nucleotide sequence ID" value="NZ_BAABAT010000023.1"/>
</dbReference>
<dbReference type="Gene3D" id="3.90.640.10">
    <property type="entry name" value="Actin, Chain A, domain 4"/>
    <property type="match status" value="1"/>
</dbReference>
<gene>
    <name evidence="10" type="ORF">GCM10022255_068130</name>
</gene>
<sequence length="844" mass="87493">MLPLWYDLAVVVLGVDFGTSSTVAVVGLDDGRAVPLLFGETPLLPSAVCVAAGGEMLVGRDAVRASRARPDAFEAHPKARIDDGDVLLGERAVPVVELIGAVLRRVGDEAVRVAGAPVDRLVLAHPAGWGTPRRQTLAEAAAVAGLPAAVLVSEPVAAASYYVHVLGHVVPVGGCLVVYDFGAGTFDASVVRRTAGGFEVLADGGIVDAGGLDVDAAIVGYLGAVYGASDAEGWRRLTAPVTADDRRASRAFWDDVRAGKEELSRTSMTTMYVPILGVEAVLGREQLEHLARPLLDRTVAATRLAVRHAGIGAEQIAAVFLVGGSSRMSLPATLLHQSLGVAPTVIEQPELIVAGGTLHVAGAEPHPRARSLLSGELHSVPPQVSTPAGAQLPASPAPTLGLPYPHAPISPGPLSSPVPVSPAPVSPVPELASMTGLGGYQQTRAAGLGTDRPVLAVPTAVQTQQVPEALEPPGSAAAPIEPGAEVEASAVPVRRIRRRRLAVAAASALAVIVAVIVVIALTAQTNPVALVTLTDHQNGVTSVAFSPDGKTMASAGLDKTVMVWNMANPAAPTRMATLTDHQDSVTSVAFSPDGKTMASASLDKTVMVWNMANPAAPTRIATLTDHHEGVRSVAFSPDGKTMATASFDKTVIVWNMANPAAPTRLDPLTDHTNNVLSVAFSPDGKTMASASLDGTVILWNVTNPAAPTRIATPIDHQECVLSVAFSPDRKTMATASLDGTVMMWNVTNPAAPTRIAALTDDKDWGYSVAFSPDGKTMATTGQGGTVMMWNVANPAAPTRIATLTDHHQSVSSVAFSPDGKTMATASNDHKVKVWRLPRRLTLFS</sequence>
<keyword evidence="5" id="KW-0067">ATP-binding</keyword>
<dbReference type="Proteomes" id="UP001500620">
    <property type="component" value="Unassembled WGS sequence"/>
</dbReference>
<feature type="repeat" description="WD" evidence="7">
    <location>
        <begin position="803"/>
        <end position="836"/>
    </location>
</feature>
<proteinExistence type="predicted"/>
<evidence type="ECO:0000256" key="7">
    <source>
        <dbReference type="PROSITE-ProRule" id="PRU00221"/>
    </source>
</evidence>
<dbReference type="InterPro" id="IPR036322">
    <property type="entry name" value="WD40_repeat_dom_sf"/>
</dbReference>
<dbReference type="Pfam" id="PF00400">
    <property type="entry name" value="WD40"/>
    <property type="match status" value="7"/>
</dbReference>
<evidence type="ECO:0000256" key="9">
    <source>
        <dbReference type="SAM" id="Phobius"/>
    </source>
</evidence>
<dbReference type="Pfam" id="PF00012">
    <property type="entry name" value="HSP70"/>
    <property type="match status" value="1"/>
</dbReference>
<dbReference type="PROSITE" id="PS50082">
    <property type="entry name" value="WD_REPEATS_2"/>
    <property type="match status" value="7"/>
</dbReference>
<keyword evidence="9" id="KW-1133">Transmembrane helix</keyword>
<feature type="repeat" description="WD" evidence="7">
    <location>
        <begin position="668"/>
        <end position="709"/>
    </location>
</feature>
<accession>A0ABP8DHM9</accession>